<sequence>MMIRHLLVVSRAVLKHHISHVGIAHKCCVFSCIL</sequence>
<organism evidence="1">
    <name type="scientific">Arundo donax</name>
    <name type="common">Giant reed</name>
    <name type="synonym">Donax arundinaceus</name>
    <dbReference type="NCBI Taxonomy" id="35708"/>
    <lineage>
        <taxon>Eukaryota</taxon>
        <taxon>Viridiplantae</taxon>
        <taxon>Streptophyta</taxon>
        <taxon>Embryophyta</taxon>
        <taxon>Tracheophyta</taxon>
        <taxon>Spermatophyta</taxon>
        <taxon>Magnoliopsida</taxon>
        <taxon>Liliopsida</taxon>
        <taxon>Poales</taxon>
        <taxon>Poaceae</taxon>
        <taxon>PACMAD clade</taxon>
        <taxon>Arundinoideae</taxon>
        <taxon>Arundineae</taxon>
        <taxon>Arundo</taxon>
    </lineage>
</organism>
<dbReference type="AlphaFoldDB" id="A0A0A8ZSW3"/>
<protein>
    <submittedName>
        <fullName evidence="1">Uncharacterized protein</fullName>
    </submittedName>
</protein>
<name>A0A0A8ZSW3_ARUDO</name>
<reference evidence="1" key="2">
    <citation type="journal article" date="2015" name="Data Brief">
        <title>Shoot transcriptome of the giant reed, Arundo donax.</title>
        <authorList>
            <person name="Barrero R.A."/>
            <person name="Guerrero F.D."/>
            <person name="Moolhuijzen P."/>
            <person name="Goolsby J.A."/>
            <person name="Tidwell J."/>
            <person name="Bellgard S.E."/>
            <person name="Bellgard M.I."/>
        </authorList>
    </citation>
    <scope>NUCLEOTIDE SEQUENCE</scope>
    <source>
        <tissue evidence="1">Shoot tissue taken approximately 20 cm above the soil surface</tissue>
    </source>
</reference>
<reference evidence="1" key="1">
    <citation type="submission" date="2014-09" db="EMBL/GenBank/DDBJ databases">
        <authorList>
            <person name="Magalhaes I.L.F."/>
            <person name="Oliveira U."/>
            <person name="Santos F.R."/>
            <person name="Vidigal T.H.D.A."/>
            <person name="Brescovit A.D."/>
            <person name="Santos A.J."/>
        </authorList>
    </citation>
    <scope>NUCLEOTIDE SEQUENCE</scope>
    <source>
        <tissue evidence="1">Shoot tissue taken approximately 20 cm above the soil surface</tissue>
    </source>
</reference>
<accession>A0A0A8ZSW3</accession>
<proteinExistence type="predicted"/>
<evidence type="ECO:0000313" key="1">
    <source>
        <dbReference type="EMBL" id="JAD40773.1"/>
    </source>
</evidence>
<dbReference type="EMBL" id="GBRH01257122">
    <property type="protein sequence ID" value="JAD40773.1"/>
    <property type="molecule type" value="Transcribed_RNA"/>
</dbReference>